<evidence type="ECO:0000259" key="2">
    <source>
        <dbReference type="PROSITE" id="PS50112"/>
    </source>
</evidence>
<dbReference type="SMART" id="SM00052">
    <property type="entry name" value="EAL"/>
    <property type="match status" value="1"/>
</dbReference>
<dbReference type="PANTHER" id="PTHR44757">
    <property type="entry name" value="DIGUANYLATE CYCLASE DGCP"/>
    <property type="match status" value="1"/>
</dbReference>
<dbReference type="Proteomes" id="UP000785613">
    <property type="component" value="Unassembled WGS sequence"/>
</dbReference>
<evidence type="ECO:0000256" key="1">
    <source>
        <dbReference type="SAM" id="SignalP"/>
    </source>
</evidence>
<dbReference type="SUPFAM" id="SSF55073">
    <property type="entry name" value="Nucleotide cyclase"/>
    <property type="match status" value="1"/>
</dbReference>
<dbReference type="Pfam" id="PF00563">
    <property type="entry name" value="EAL"/>
    <property type="match status" value="1"/>
</dbReference>
<feature type="domain" description="PAC" evidence="3">
    <location>
        <begin position="450"/>
        <end position="501"/>
    </location>
</feature>
<dbReference type="Gene3D" id="3.30.70.270">
    <property type="match status" value="1"/>
</dbReference>
<dbReference type="SMART" id="SM00267">
    <property type="entry name" value="GGDEF"/>
    <property type="match status" value="1"/>
</dbReference>
<reference evidence="6 7" key="1">
    <citation type="submission" date="2019-09" db="EMBL/GenBank/DDBJ databases">
        <title>Taxonomy of Antarctic Massilia spp.: description of Massilia rubra sp. nov., Massilia aquatica sp. nov., Massilia mucilaginosa sp. nov., Massilia frigida sp. nov. isolated from streams, lakes and regoliths.</title>
        <authorList>
            <person name="Holochova P."/>
            <person name="Sedlacek I."/>
            <person name="Kralova S."/>
            <person name="Maslanova I."/>
            <person name="Busse H.-J."/>
            <person name="Stankova E."/>
            <person name="Vrbovska V."/>
            <person name="Kovarovic V."/>
            <person name="Bartak M."/>
            <person name="Svec P."/>
            <person name="Pantucek R."/>
        </authorList>
    </citation>
    <scope>NUCLEOTIDE SEQUENCE [LARGE SCALE GENOMIC DNA]</scope>
    <source>
        <strain evidence="6 7">CCM 8692</strain>
    </source>
</reference>
<dbReference type="InterPro" id="IPR000160">
    <property type="entry name" value="GGDEF_dom"/>
</dbReference>
<accession>A0ABX0LEB6</accession>
<dbReference type="PROSITE" id="PS50883">
    <property type="entry name" value="EAL"/>
    <property type="match status" value="1"/>
</dbReference>
<evidence type="ECO:0000259" key="4">
    <source>
        <dbReference type="PROSITE" id="PS50883"/>
    </source>
</evidence>
<protein>
    <submittedName>
        <fullName evidence="6">EAL domain-containing protein</fullName>
    </submittedName>
</protein>
<dbReference type="Gene3D" id="3.30.450.20">
    <property type="entry name" value="PAS domain"/>
    <property type="match status" value="1"/>
</dbReference>
<keyword evidence="1" id="KW-0732">Signal</keyword>
<dbReference type="CDD" id="cd01949">
    <property type="entry name" value="GGDEF"/>
    <property type="match status" value="1"/>
</dbReference>
<feature type="domain" description="PAS" evidence="2">
    <location>
        <begin position="375"/>
        <end position="431"/>
    </location>
</feature>
<dbReference type="InterPro" id="IPR035919">
    <property type="entry name" value="EAL_sf"/>
</dbReference>
<gene>
    <name evidence="6" type="ORF">F0185_05670</name>
</gene>
<dbReference type="InterPro" id="IPR000700">
    <property type="entry name" value="PAS-assoc_C"/>
</dbReference>
<dbReference type="NCBIfam" id="TIGR00229">
    <property type="entry name" value="sensory_box"/>
    <property type="match status" value="1"/>
</dbReference>
<dbReference type="SUPFAM" id="SSF53850">
    <property type="entry name" value="Periplasmic binding protein-like II"/>
    <property type="match status" value="1"/>
</dbReference>
<dbReference type="InterPro" id="IPR000014">
    <property type="entry name" value="PAS"/>
</dbReference>
<dbReference type="CDD" id="cd01948">
    <property type="entry name" value="EAL"/>
    <property type="match status" value="1"/>
</dbReference>
<dbReference type="SUPFAM" id="SSF141868">
    <property type="entry name" value="EAL domain-like"/>
    <property type="match status" value="1"/>
</dbReference>
<dbReference type="PROSITE" id="PS50887">
    <property type="entry name" value="GGDEF"/>
    <property type="match status" value="1"/>
</dbReference>
<dbReference type="InterPro" id="IPR043128">
    <property type="entry name" value="Rev_trsase/Diguanyl_cyclase"/>
</dbReference>
<dbReference type="InterPro" id="IPR035965">
    <property type="entry name" value="PAS-like_dom_sf"/>
</dbReference>
<dbReference type="InterPro" id="IPR015168">
    <property type="entry name" value="SsuA/THI5"/>
</dbReference>
<feature type="domain" description="GGDEF" evidence="5">
    <location>
        <begin position="533"/>
        <end position="666"/>
    </location>
</feature>
<dbReference type="PROSITE" id="PS50113">
    <property type="entry name" value="PAC"/>
    <property type="match status" value="1"/>
</dbReference>
<evidence type="ECO:0000259" key="5">
    <source>
        <dbReference type="PROSITE" id="PS50887"/>
    </source>
</evidence>
<comment type="caution">
    <text evidence="6">The sequence shown here is derived from an EMBL/GenBank/DDBJ whole genome shotgun (WGS) entry which is preliminary data.</text>
</comment>
<evidence type="ECO:0000313" key="7">
    <source>
        <dbReference type="Proteomes" id="UP000785613"/>
    </source>
</evidence>
<proteinExistence type="predicted"/>
<dbReference type="RefSeq" id="WP_167222418.1">
    <property type="nucleotide sequence ID" value="NZ_VUYU01000003.1"/>
</dbReference>
<dbReference type="NCBIfam" id="TIGR00254">
    <property type="entry name" value="GGDEF"/>
    <property type="match status" value="1"/>
</dbReference>
<dbReference type="Pfam" id="PF00990">
    <property type="entry name" value="GGDEF"/>
    <property type="match status" value="1"/>
</dbReference>
<dbReference type="PANTHER" id="PTHR44757:SF2">
    <property type="entry name" value="BIOFILM ARCHITECTURE MAINTENANCE PROTEIN MBAA"/>
    <property type="match status" value="1"/>
</dbReference>
<feature type="signal peptide" evidence="1">
    <location>
        <begin position="1"/>
        <end position="34"/>
    </location>
</feature>
<dbReference type="SUPFAM" id="SSF55785">
    <property type="entry name" value="PYP-like sensor domain (PAS domain)"/>
    <property type="match status" value="1"/>
</dbReference>
<dbReference type="Gene3D" id="3.20.20.450">
    <property type="entry name" value="EAL domain"/>
    <property type="match status" value="1"/>
</dbReference>
<evidence type="ECO:0000313" key="6">
    <source>
        <dbReference type="EMBL" id="NHZ33074.1"/>
    </source>
</evidence>
<sequence length="941" mass="104416">MIRFPLACRASTASALASAFALALAMGIVAPAHARDKVTLQLKHTHQFQFAGYYAALEKGYYRDAGLDVHIAEGTDGNEPERNVSAGKAEFGVGSSSLLLARLAGKPLVVLGVVFQHSPYVLLVRKSAGTPDIRDLKGKRVMIGSLIDELTQADELIAYLNKEGVPLKSLVRVEHSFNPDDLVKGKVDAYSAYMTNEPDYLDRLGFDYDVHSPREAGIDFYGDNLFTNERQIASHPERVRAFRAASMKGWAYAMANQEEIADLILSRYTRRHDREHLLFEARQMEPLVQPVLVEIGYMNPDRWRHIADIYADLGMLPRGAAFDGFMYSSDPAATSLTWLYRSLLAAGLLLVGGAIVHVSLLARERRRAEESIRQGELRFRTMFEEAPMGIALIDSASGQFKDINPRFAKITGRSSEELKRGRCDDITHPDDVASEAARMAQLGAGAIASFKSARRLLRPDGSVVWVDMSIAAIDAPDDAAHHLCMIEDVTEKKTSEALIWQQANFDPLTHLPNRRMFHDRLEHDILRCRREGTRVAILFIDLDQFKEVNDTLGHQQGDVLLVDAARRISACVRDSDTVARLGGDEFTVILPQLNETGSVGVIAQKILDVLQAPFALGQEQAYISASVGITLYPDDARDIDDLLKHADQAMYAAKNAGRNRFSYFTPALQVAAINRMRMTNDLRSALKGGQFRVYFQPIVHLRSGKIHKAEALIRWEHPQRGLVSPLEFIPLAESSGLIIDIGEWVFKESARWASRWRRAHHPEFQVSVNQSPLEFQREGKGYEGWLAHLRELGLSGQAVVVEITEGLLLDASSGVTDKLLQLRDAGIQVALDDFGTGYSSLSYLKKFDIDYLKIDRSFTRNLAPESSDMALSEAIIVMAHKLGLRVIAEGVETHQQRDLLLAAGCDYGQGYLFARPLPAEEFDALLVAESRAPAAAATQPT</sequence>
<dbReference type="InterPro" id="IPR013655">
    <property type="entry name" value="PAS_fold_3"/>
</dbReference>
<dbReference type="EMBL" id="VUYU01000003">
    <property type="protein sequence ID" value="NHZ33074.1"/>
    <property type="molecule type" value="Genomic_DNA"/>
</dbReference>
<dbReference type="Pfam" id="PF09084">
    <property type="entry name" value="NMT1"/>
    <property type="match status" value="1"/>
</dbReference>
<dbReference type="SMART" id="SM00091">
    <property type="entry name" value="PAS"/>
    <property type="match status" value="1"/>
</dbReference>
<dbReference type="PROSITE" id="PS50112">
    <property type="entry name" value="PAS"/>
    <property type="match status" value="1"/>
</dbReference>
<dbReference type="InterPro" id="IPR052155">
    <property type="entry name" value="Biofilm_reg_signaling"/>
</dbReference>
<evidence type="ECO:0000259" key="3">
    <source>
        <dbReference type="PROSITE" id="PS50113"/>
    </source>
</evidence>
<feature type="chain" id="PRO_5046914780" evidence="1">
    <location>
        <begin position="35"/>
        <end position="941"/>
    </location>
</feature>
<organism evidence="6 7">
    <name type="scientific">Massilia rubra</name>
    <dbReference type="NCBI Taxonomy" id="2607910"/>
    <lineage>
        <taxon>Bacteria</taxon>
        <taxon>Pseudomonadati</taxon>
        <taxon>Pseudomonadota</taxon>
        <taxon>Betaproteobacteria</taxon>
        <taxon>Burkholderiales</taxon>
        <taxon>Oxalobacteraceae</taxon>
        <taxon>Telluria group</taxon>
        <taxon>Massilia</taxon>
    </lineage>
</organism>
<dbReference type="CDD" id="cd00130">
    <property type="entry name" value="PAS"/>
    <property type="match status" value="1"/>
</dbReference>
<feature type="domain" description="EAL" evidence="4">
    <location>
        <begin position="675"/>
        <end position="930"/>
    </location>
</feature>
<dbReference type="Gene3D" id="3.40.190.10">
    <property type="entry name" value="Periplasmic binding protein-like II"/>
    <property type="match status" value="2"/>
</dbReference>
<dbReference type="Pfam" id="PF08447">
    <property type="entry name" value="PAS_3"/>
    <property type="match status" value="1"/>
</dbReference>
<name>A0ABX0LEB6_9BURK</name>
<dbReference type="InterPro" id="IPR029787">
    <property type="entry name" value="Nucleotide_cyclase"/>
</dbReference>
<dbReference type="InterPro" id="IPR001633">
    <property type="entry name" value="EAL_dom"/>
</dbReference>
<keyword evidence="7" id="KW-1185">Reference proteome</keyword>